<protein>
    <submittedName>
        <fullName evidence="1">Uncharacterized protein</fullName>
    </submittedName>
</protein>
<evidence type="ECO:0000313" key="1">
    <source>
        <dbReference type="EMBL" id="DAE30595.1"/>
    </source>
</evidence>
<organism evidence="1">
    <name type="scientific">virus sp. ctiha2</name>
    <dbReference type="NCBI Taxonomy" id="2827299"/>
    <lineage>
        <taxon>Viruses</taxon>
    </lineage>
</organism>
<proteinExistence type="predicted"/>
<sequence>MLKDNGNLQRLNDNEKHVEMIFSYKVPYGNRYGLSTGNKGGFCTREMYEFENVTEIENLMLGLADMLNKIRCDNGGNLR</sequence>
<name>A0A8S5RHF8_9VIRU</name>
<reference evidence="1" key="1">
    <citation type="journal article" date="2021" name="Proc. Natl. Acad. Sci. U.S.A.">
        <title>A Catalog of Tens of Thousands of Viruses from Human Metagenomes Reveals Hidden Associations with Chronic Diseases.</title>
        <authorList>
            <person name="Tisza M.J."/>
            <person name="Buck C.B."/>
        </authorList>
    </citation>
    <scope>NUCLEOTIDE SEQUENCE</scope>
    <source>
        <strain evidence="1">Ctiha2</strain>
    </source>
</reference>
<accession>A0A8S5RHF8</accession>
<dbReference type="EMBL" id="BK059104">
    <property type="protein sequence ID" value="DAE30595.1"/>
    <property type="molecule type" value="Genomic_DNA"/>
</dbReference>